<geneLocation type="mitochondrion" evidence="1"/>
<keyword evidence="1" id="KW-0496">Mitochondrion</keyword>
<name>A0A101LW33_PICGL</name>
<dbReference type="AlphaFoldDB" id="A0A101LW33"/>
<dbReference type="EMBL" id="LKAM01000011">
    <property type="protein sequence ID" value="KUM46405.1"/>
    <property type="molecule type" value="Genomic_DNA"/>
</dbReference>
<comment type="caution">
    <text evidence="1">The sequence shown here is derived from an EMBL/GenBank/DDBJ whole genome shotgun (WGS) entry which is preliminary data.</text>
</comment>
<reference evidence="1" key="1">
    <citation type="journal article" date="2015" name="Genome Biol. Evol.">
        <title>Organellar Genomes of White Spruce (Picea glauca): Assembly and Annotation.</title>
        <authorList>
            <person name="Jackman S.D."/>
            <person name="Warren R.L."/>
            <person name="Gibb E.A."/>
            <person name="Vandervalk B.P."/>
            <person name="Mohamadi H."/>
            <person name="Chu J."/>
            <person name="Raymond A."/>
            <person name="Pleasance S."/>
            <person name="Coope R."/>
            <person name="Wildung M.R."/>
            <person name="Ritland C.E."/>
            <person name="Bousquet J."/>
            <person name="Jones S.J."/>
            <person name="Bohlmann J."/>
            <person name="Birol I."/>
        </authorList>
    </citation>
    <scope>NUCLEOTIDE SEQUENCE [LARGE SCALE GENOMIC DNA]</scope>
    <source>
        <tissue evidence="1">Flushing bud</tissue>
    </source>
</reference>
<proteinExistence type="predicted"/>
<gene>
    <name evidence="1" type="ORF">ABT39_MTgene1504</name>
</gene>
<accession>A0A101LW33</accession>
<sequence>MLPAWYSTRSPTHQIQMFPYELISYWLISTGSTTTLPLPCYPAIRLTCSTAQLLSCSPAALSVGQSFGGLRIV</sequence>
<evidence type="ECO:0000313" key="1">
    <source>
        <dbReference type="EMBL" id="KUM46405.1"/>
    </source>
</evidence>
<organism evidence="1">
    <name type="scientific">Picea glauca</name>
    <name type="common">White spruce</name>
    <name type="synonym">Pinus glauca</name>
    <dbReference type="NCBI Taxonomy" id="3330"/>
    <lineage>
        <taxon>Eukaryota</taxon>
        <taxon>Viridiplantae</taxon>
        <taxon>Streptophyta</taxon>
        <taxon>Embryophyta</taxon>
        <taxon>Tracheophyta</taxon>
        <taxon>Spermatophyta</taxon>
        <taxon>Pinopsida</taxon>
        <taxon>Pinidae</taxon>
        <taxon>Conifers I</taxon>
        <taxon>Pinales</taxon>
        <taxon>Pinaceae</taxon>
        <taxon>Picea</taxon>
    </lineage>
</organism>
<protein>
    <submittedName>
        <fullName evidence="1">Uncharacterized protein</fullName>
    </submittedName>
</protein>